<evidence type="ECO:0000313" key="3">
    <source>
        <dbReference type="Proteomes" id="UP000037122"/>
    </source>
</evidence>
<proteinExistence type="predicted"/>
<protein>
    <submittedName>
        <fullName evidence="2">Uncharacterized protein</fullName>
    </submittedName>
</protein>
<reference evidence="3" key="1">
    <citation type="journal article" date="2015" name="BMC Genomics">
        <title>Draft genome of a commonly misdiagnosed multidrug resistant pathogen Candida auris.</title>
        <authorList>
            <person name="Chatterjee S."/>
            <person name="Alampalli S.V."/>
            <person name="Nageshan R.K."/>
            <person name="Chettiar S.T."/>
            <person name="Joshi S."/>
            <person name="Tatu U.S."/>
        </authorList>
    </citation>
    <scope>NUCLEOTIDE SEQUENCE [LARGE SCALE GENOMIC DNA]</scope>
    <source>
        <strain evidence="3">6684</strain>
    </source>
</reference>
<organism evidence="2 3">
    <name type="scientific">Candidozyma auris</name>
    <name type="common">Yeast</name>
    <name type="synonym">Candida auris</name>
    <dbReference type="NCBI Taxonomy" id="498019"/>
    <lineage>
        <taxon>Eukaryota</taxon>
        <taxon>Fungi</taxon>
        <taxon>Dikarya</taxon>
        <taxon>Ascomycota</taxon>
        <taxon>Saccharomycotina</taxon>
        <taxon>Pichiomycetes</taxon>
        <taxon>Metschnikowiaceae</taxon>
        <taxon>Candidozyma</taxon>
    </lineage>
</organism>
<comment type="caution">
    <text evidence="2">The sequence shown here is derived from an EMBL/GenBank/DDBJ whole genome shotgun (WGS) entry which is preliminary data.</text>
</comment>
<dbReference type="AlphaFoldDB" id="A0A0L0P9R8"/>
<dbReference type="EMBL" id="LGST01000002">
    <property type="protein sequence ID" value="KNE02836.1"/>
    <property type="molecule type" value="Genomic_DNA"/>
</dbReference>
<gene>
    <name evidence="2" type="ORF">QG37_00219</name>
</gene>
<feature type="compositionally biased region" description="Basic residues" evidence="1">
    <location>
        <begin position="69"/>
        <end position="78"/>
    </location>
</feature>
<evidence type="ECO:0000256" key="1">
    <source>
        <dbReference type="SAM" id="MobiDB-lite"/>
    </source>
</evidence>
<feature type="region of interest" description="Disordered" evidence="1">
    <location>
        <begin position="64"/>
        <end position="90"/>
    </location>
</feature>
<accession>A0A0L0P9R8</accession>
<name>A0A0L0P9R8_CANAR</name>
<sequence>MVGGRNGWFIKESEVVKSVGMQRDRGNWFHFSVSLYSVAKSTAGLGAGWGRRFGANVVLRVSQASFSQPKKKKKKKKINDRAGPRPHERRHIRQNRLASQLSPRVARSVPALNHTAWRRIERVFLTRPSGCVGSWANLAKLELAWAKTCTWQRPLAPLQNLKIMRPPAPDLDHGSLRPVSRLGPLGCVPG</sequence>
<dbReference type="VEuPathDB" id="FungiDB:QG37_00219"/>
<dbReference type="Proteomes" id="UP000037122">
    <property type="component" value="Unassembled WGS sequence"/>
</dbReference>
<evidence type="ECO:0000313" key="2">
    <source>
        <dbReference type="EMBL" id="KNE02836.1"/>
    </source>
</evidence>